<gene>
    <name evidence="3" type="ORF">DCAR_0522222</name>
</gene>
<keyword evidence="4" id="KW-1185">Reference proteome</keyword>
<evidence type="ECO:0000256" key="1">
    <source>
        <dbReference type="SAM" id="MobiDB-lite"/>
    </source>
</evidence>
<dbReference type="Gramene" id="KZM96181">
    <property type="protein sequence ID" value="KZM96181"/>
    <property type="gene ID" value="DCAR_019423"/>
</dbReference>
<dbReference type="OrthoDB" id="436688at2759"/>
<dbReference type="KEGG" id="dcr:108220744"/>
<evidence type="ECO:0000313" key="4">
    <source>
        <dbReference type="Proteomes" id="UP000077755"/>
    </source>
</evidence>
<feature type="region of interest" description="Disordered" evidence="1">
    <location>
        <begin position="1"/>
        <end position="21"/>
    </location>
</feature>
<dbReference type="PANTHER" id="PTHR35513">
    <property type="entry name" value="OS02G0158600 PROTEIN"/>
    <property type="match status" value="1"/>
</dbReference>
<evidence type="ECO:0000313" key="3">
    <source>
        <dbReference type="EMBL" id="WOH02832.1"/>
    </source>
</evidence>
<dbReference type="OMA" id="DEHYTYW"/>
<dbReference type="Proteomes" id="UP000077755">
    <property type="component" value="Chromosome 5"/>
</dbReference>
<feature type="region of interest" description="Disordered" evidence="1">
    <location>
        <begin position="98"/>
        <end position="117"/>
    </location>
</feature>
<evidence type="ECO:0000259" key="2">
    <source>
        <dbReference type="Pfam" id="PF25017"/>
    </source>
</evidence>
<sequence length="173" mass="18422">MDADMMDTESPAPTAPATDEDSIRKLLEVARQLVDMGNPSQALHAVVVATKNTGGDEAVVKVMDRARNLYRNKLQTSGAADELASLFAECAIAEAASSKTEAARPKTEPSQSSTVGQSFELDAQGSSILAEAGRKQIMLDAFADGSSFVCLQCGGLVASERKDEHYAYWCCKI</sequence>
<organism evidence="3 4">
    <name type="scientific">Daucus carota subsp. sativus</name>
    <name type="common">Carrot</name>
    <dbReference type="NCBI Taxonomy" id="79200"/>
    <lineage>
        <taxon>Eukaryota</taxon>
        <taxon>Viridiplantae</taxon>
        <taxon>Streptophyta</taxon>
        <taxon>Embryophyta</taxon>
        <taxon>Tracheophyta</taxon>
        <taxon>Spermatophyta</taxon>
        <taxon>Magnoliopsida</taxon>
        <taxon>eudicotyledons</taxon>
        <taxon>Gunneridae</taxon>
        <taxon>Pentapetalae</taxon>
        <taxon>asterids</taxon>
        <taxon>campanulids</taxon>
        <taxon>Apiales</taxon>
        <taxon>Apiaceae</taxon>
        <taxon>Apioideae</taxon>
        <taxon>Scandiceae</taxon>
        <taxon>Daucinae</taxon>
        <taxon>Daucus</taxon>
        <taxon>Daucus sect. Daucus</taxon>
    </lineage>
</organism>
<reference evidence="3" key="2">
    <citation type="submission" date="2022-03" db="EMBL/GenBank/DDBJ databases">
        <title>Draft title - Genomic analysis of global carrot germplasm unveils the trajectory of domestication and the origin of high carotenoid orange carrot.</title>
        <authorList>
            <person name="Iorizzo M."/>
            <person name="Ellison S."/>
            <person name="Senalik D."/>
            <person name="Macko-Podgorni A."/>
            <person name="Grzebelus D."/>
            <person name="Bostan H."/>
            <person name="Rolling W."/>
            <person name="Curaba J."/>
            <person name="Simon P."/>
        </authorList>
    </citation>
    <scope>NUCLEOTIDE SEQUENCE</scope>
    <source>
        <tissue evidence="3">Leaf</tissue>
    </source>
</reference>
<protein>
    <recommendedName>
        <fullName evidence="2">C2HC zinc finger plants domain-containing protein</fullName>
    </recommendedName>
</protein>
<proteinExistence type="predicted"/>
<accession>A0A164ZNS6</accession>
<dbReference type="Pfam" id="PF25017">
    <property type="entry name" value="zf-C2HC_3"/>
    <property type="match status" value="1"/>
</dbReference>
<dbReference type="EMBL" id="CP093347">
    <property type="protein sequence ID" value="WOH02832.1"/>
    <property type="molecule type" value="Genomic_DNA"/>
</dbReference>
<dbReference type="AlphaFoldDB" id="A0A164ZNS6"/>
<dbReference type="InterPro" id="IPR056971">
    <property type="entry name" value="Znf-C2HC_3"/>
</dbReference>
<name>A0A164ZNS6_DAUCS</name>
<reference evidence="3" key="1">
    <citation type="journal article" date="2016" name="Nat. Genet.">
        <title>A high-quality carrot genome assembly provides new insights into carotenoid accumulation and asterid genome evolution.</title>
        <authorList>
            <person name="Iorizzo M."/>
            <person name="Ellison S."/>
            <person name="Senalik D."/>
            <person name="Zeng P."/>
            <person name="Satapoomin P."/>
            <person name="Huang J."/>
            <person name="Bowman M."/>
            <person name="Iovene M."/>
            <person name="Sanseverino W."/>
            <person name="Cavagnaro P."/>
            <person name="Yildiz M."/>
            <person name="Macko-Podgorni A."/>
            <person name="Moranska E."/>
            <person name="Grzebelus E."/>
            <person name="Grzebelus D."/>
            <person name="Ashrafi H."/>
            <person name="Zheng Z."/>
            <person name="Cheng S."/>
            <person name="Spooner D."/>
            <person name="Van Deynze A."/>
            <person name="Simon P."/>
        </authorList>
    </citation>
    <scope>NUCLEOTIDE SEQUENCE</scope>
    <source>
        <tissue evidence="3">Leaf</tissue>
    </source>
</reference>
<feature type="domain" description="C2HC zinc finger plants" evidence="2">
    <location>
        <begin position="126"/>
        <end position="171"/>
    </location>
</feature>
<dbReference type="PANTHER" id="PTHR35513:SF1">
    <property type="entry name" value="OS02G0158600 PROTEIN"/>
    <property type="match status" value="1"/>
</dbReference>
<feature type="compositionally biased region" description="Polar residues" evidence="1">
    <location>
        <begin position="108"/>
        <end position="117"/>
    </location>
</feature>